<dbReference type="InterPro" id="IPR027383">
    <property type="entry name" value="Znf_put"/>
</dbReference>
<sequence length="225" mass="23951">MNPDHAHFAEWDAAYVLGALSASDRREYEDHLAECAECTRAVGEIAPTVGLLSRVAAPPMTEHDEQPDAARRAQLVSIAGRRARRRRDWWVGASVAAAALVVAAVAVPLTIENASQQGTVYALEDLANAPLEASVRLTDAAWGTKIDLVCRYSGEVLDAPEGGWPYALAVVDADGASTTLSTWRAEPGSTTQLSAGTDLGVGDIGAVEIRTITGERVLMRYEADH</sequence>
<reference evidence="5 6" key="1">
    <citation type="submission" date="2019-08" db="EMBL/GenBank/DDBJ databases">
        <authorList>
            <person name="Dong K."/>
        </authorList>
    </citation>
    <scope>NUCLEOTIDE SEQUENCE [LARGE SCALE GENOMIC DNA]</scope>
    <source>
        <strain evidence="5 6">JCM14558</strain>
    </source>
</reference>
<dbReference type="AlphaFoldDB" id="A0A5C8I324"/>
<evidence type="ECO:0000256" key="2">
    <source>
        <dbReference type="ARBA" id="ARBA00023163"/>
    </source>
</evidence>
<dbReference type="OrthoDB" id="5242431at2"/>
<keyword evidence="6" id="KW-1185">Reference proteome</keyword>
<feature type="domain" description="Putative zinc-finger" evidence="4">
    <location>
        <begin position="14"/>
        <end position="38"/>
    </location>
</feature>
<evidence type="ECO:0000256" key="3">
    <source>
        <dbReference type="SAM" id="Phobius"/>
    </source>
</evidence>
<keyword evidence="3" id="KW-1133">Transmembrane helix</keyword>
<organism evidence="5 6">
    <name type="scientific">Microbacterium hatanonis</name>
    <dbReference type="NCBI Taxonomy" id="404366"/>
    <lineage>
        <taxon>Bacteria</taxon>
        <taxon>Bacillati</taxon>
        <taxon>Actinomycetota</taxon>
        <taxon>Actinomycetes</taxon>
        <taxon>Micrococcales</taxon>
        <taxon>Microbacteriaceae</taxon>
        <taxon>Microbacterium</taxon>
    </lineage>
</organism>
<feature type="transmembrane region" description="Helical" evidence="3">
    <location>
        <begin position="89"/>
        <end position="111"/>
    </location>
</feature>
<evidence type="ECO:0000256" key="1">
    <source>
        <dbReference type="ARBA" id="ARBA00023015"/>
    </source>
</evidence>
<comment type="caution">
    <text evidence="5">The sequence shown here is derived from an EMBL/GenBank/DDBJ whole genome shotgun (WGS) entry which is preliminary data.</text>
</comment>
<name>A0A5C8I324_9MICO</name>
<dbReference type="EMBL" id="VRSV01000001">
    <property type="protein sequence ID" value="TXK13478.1"/>
    <property type="molecule type" value="Genomic_DNA"/>
</dbReference>
<dbReference type="InterPro" id="IPR041916">
    <property type="entry name" value="Anti_sigma_zinc_sf"/>
</dbReference>
<evidence type="ECO:0000313" key="5">
    <source>
        <dbReference type="EMBL" id="TXK13478.1"/>
    </source>
</evidence>
<evidence type="ECO:0000259" key="4">
    <source>
        <dbReference type="Pfam" id="PF13490"/>
    </source>
</evidence>
<dbReference type="Proteomes" id="UP000321034">
    <property type="component" value="Unassembled WGS sequence"/>
</dbReference>
<dbReference type="Gene3D" id="1.10.10.1320">
    <property type="entry name" value="Anti-sigma factor, zinc-finger domain"/>
    <property type="match status" value="1"/>
</dbReference>
<dbReference type="RefSeq" id="WP_147894131.1">
    <property type="nucleotide sequence ID" value="NZ_BAAANR010000001.1"/>
</dbReference>
<gene>
    <name evidence="5" type="ORF">FVP77_08810</name>
</gene>
<keyword evidence="3" id="KW-0472">Membrane</keyword>
<protein>
    <recommendedName>
        <fullName evidence="4">Putative zinc-finger domain-containing protein</fullName>
    </recommendedName>
</protein>
<evidence type="ECO:0000313" key="6">
    <source>
        <dbReference type="Proteomes" id="UP000321034"/>
    </source>
</evidence>
<keyword evidence="2" id="KW-0804">Transcription</keyword>
<proteinExistence type="predicted"/>
<dbReference type="Pfam" id="PF13490">
    <property type="entry name" value="zf-HC2"/>
    <property type="match status" value="1"/>
</dbReference>
<keyword evidence="3" id="KW-0812">Transmembrane</keyword>
<keyword evidence="1" id="KW-0805">Transcription regulation</keyword>
<accession>A0A5C8I324</accession>